<feature type="domain" description="Response regulatory" evidence="4">
    <location>
        <begin position="3"/>
        <end position="119"/>
    </location>
</feature>
<gene>
    <name evidence="5" type="ORF">rosag_01980</name>
</gene>
<evidence type="ECO:0000259" key="4">
    <source>
        <dbReference type="PROSITE" id="PS50110"/>
    </source>
</evidence>
<dbReference type="SMART" id="SM00448">
    <property type="entry name" value="REC"/>
    <property type="match status" value="1"/>
</dbReference>
<dbReference type="AlphaFoldDB" id="A0AA37QCC9"/>
<evidence type="ECO:0000256" key="3">
    <source>
        <dbReference type="PROSITE-ProRule" id="PRU00169"/>
    </source>
</evidence>
<reference evidence="5" key="1">
    <citation type="submission" date="2022-08" db="EMBL/GenBank/DDBJ databases">
        <title>Draft genome sequencing of Roseisolibacter agri AW1220.</title>
        <authorList>
            <person name="Tobiishi Y."/>
            <person name="Tonouchi A."/>
        </authorList>
    </citation>
    <scope>NUCLEOTIDE SEQUENCE</scope>
    <source>
        <strain evidence="5">AW1220</strain>
    </source>
</reference>
<dbReference type="GO" id="GO:0000160">
    <property type="term" value="P:phosphorelay signal transduction system"/>
    <property type="evidence" value="ECO:0007669"/>
    <property type="project" value="UniProtKB-KW"/>
</dbReference>
<dbReference type="Gene3D" id="3.40.50.2300">
    <property type="match status" value="1"/>
</dbReference>
<dbReference type="RefSeq" id="WP_284348128.1">
    <property type="nucleotide sequence ID" value="NZ_BRXS01000001.1"/>
</dbReference>
<feature type="modified residue" description="4-aspartylphosphate" evidence="3">
    <location>
        <position position="52"/>
    </location>
</feature>
<dbReference type="Proteomes" id="UP001161325">
    <property type="component" value="Unassembled WGS sequence"/>
</dbReference>
<evidence type="ECO:0000256" key="2">
    <source>
        <dbReference type="ARBA" id="ARBA00023012"/>
    </source>
</evidence>
<dbReference type="EMBL" id="BRXS01000001">
    <property type="protein sequence ID" value="GLC23685.1"/>
    <property type="molecule type" value="Genomic_DNA"/>
</dbReference>
<evidence type="ECO:0000313" key="6">
    <source>
        <dbReference type="Proteomes" id="UP001161325"/>
    </source>
</evidence>
<name>A0AA37QCC9_9BACT</name>
<dbReference type="InterPro" id="IPR011006">
    <property type="entry name" value="CheY-like_superfamily"/>
</dbReference>
<dbReference type="PROSITE" id="PS50110">
    <property type="entry name" value="RESPONSE_REGULATORY"/>
    <property type="match status" value="1"/>
</dbReference>
<evidence type="ECO:0000313" key="5">
    <source>
        <dbReference type="EMBL" id="GLC23685.1"/>
    </source>
</evidence>
<dbReference type="InterPro" id="IPR001789">
    <property type="entry name" value="Sig_transdc_resp-reg_receiver"/>
</dbReference>
<organism evidence="5 6">
    <name type="scientific">Roseisolibacter agri</name>
    <dbReference type="NCBI Taxonomy" id="2014610"/>
    <lineage>
        <taxon>Bacteria</taxon>
        <taxon>Pseudomonadati</taxon>
        <taxon>Gemmatimonadota</taxon>
        <taxon>Gemmatimonadia</taxon>
        <taxon>Gemmatimonadales</taxon>
        <taxon>Gemmatimonadaceae</taxon>
        <taxon>Roseisolibacter</taxon>
    </lineage>
</organism>
<sequence length="125" mass="13634">MKVLAVVEDNADNRLLVRALLGHLYHVREYVNGSDALAAFGRGEVPDIVLMDISLPGISGLDVLLRMRADERLAELPVVALTAHAMDGDRAALLEAGFDEYVAKPIFDETVLLRAIERALRRVGG</sequence>
<dbReference type="PANTHER" id="PTHR45339">
    <property type="entry name" value="HYBRID SIGNAL TRANSDUCTION HISTIDINE KINASE J"/>
    <property type="match status" value="1"/>
</dbReference>
<dbReference type="SUPFAM" id="SSF52172">
    <property type="entry name" value="CheY-like"/>
    <property type="match status" value="1"/>
</dbReference>
<keyword evidence="2" id="KW-0902">Two-component regulatory system</keyword>
<keyword evidence="1 3" id="KW-0597">Phosphoprotein</keyword>
<dbReference type="Pfam" id="PF00072">
    <property type="entry name" value="Response_reg"/>
    <property type="match status" value="1"/>
</dbReference>
<accession>A0AA37QCC9</accession>
<proteinExistence type="predicted"/>
<protein>
    <submittedName>
        <fullName evidence="5">Response regulator</fullName>
    </submittedName>
</protein>
<keyword evidence="6" id="KW-1185">Reference proteome</keyword>
<evidence type="ECO:0000256" key="1">
    <source>
        <dbReference type="ARBA" id="ARBA00022553"/>
    </source>
</evidence>
<dbReference type="PANTHER" id="PTHR45339:SF1">
    <property type="entry name" value="HYBRID SIGNAL TRANSDUCTION HISTIDINE KINASE J"/>
    <property type="match status" value="1"/>
</dbReference>
<comment type="caution">
    <text evidence="5">The sequence shown here is derived from an EMBL/GenBank/DDBJ whole genome shotgun (WGS) entry which is preliminary data.</text>
</comment>